<name>A0A1U7XKE0_NICSY</name>
<dbReference type="Proteomes" id="UP000189701">
    <property type="component" value="Unplaced"/>
</dbReference>
<gene>
    <name evidence="9" type="primary">LOC104239558</name>
</gene>
<evidence type="ECO:0000256" key="6">
    <source>
        <dbReference type="ARBA" id="ARBA00023136"/>
    </source>
</evidence>
<dbReference type="AlphaFoldDB" id="A0A1U7XKE0"/>
<evidence type="ECO:0000256" key="3">
    <source>
        <dbReference type="ARBA" id="ARBA00022475"/>
    </source>
</evidence>
<keyword evidence="3" id="KW-1003">Cell membrane</keyword>
<evidence type="ECO:0000256" key="4">
    <source>
        <dbReference type="ARBA" id="ARBA00022692"/>
    </source>
</evidence>
<organism evidence="8 9">
    <name type="scientific">Nicotiana sylvestris</name>
    <name type="common">Wood tobacco</name>
    <name type="synonym">South American tobacco</name>
    <dbReference type="NCBI Taxonomy" id="4096"/>
    <lineage>
        <taxon>Eukaryota</taxon>
        <taxon>Viridiplantae</taxon>
        <taxon>Streptophyta</taxon>
        <taxon>Embryophyta</taxon>
        <taxon>Tracheophyta</taxon>
        <taxon>Spermatophyta</taxon>
        <taxon>Magnoliopsida</taxon>
        <taxon>eudicotyledons</taxon>
        <taxon>Gunneridae</taxon>
        <taxon>Pentapetalae</taxon>
        <taxon>asterids</taxon>
        <taxon>lamiids</taxon>
        <taxon>Solanales</taxon>
        <taxon>Solanaceae</taxon>
        <taxon>Nicotianoideae</taxon>
        <taxon>Nicotianeae</taxon>
        <taxon>Nicotiana</taxon>
    </lineage>
</organism>
<dbReference type="GO" id="GO:0005886">
    <property type="term" value="C:plasma membrane"/>
    <property type="evidence" value="ECO:0007669"/>
    <property type="project" value="UniProtKB-SubCell"/>
</dbReference>
<evidence type="ECO:0000313" key="9">
    <source>
        <dbReference type="RefSeq" id="XP_009792517.1"/>
    </source>
</evidence>
<keyword evidence="6" id="KW-0472">Membrane</keyword>
<evidence type="ECO:0000256" key="2">
    <source>
        <dbReference type="ARBA" id="ARBA00022473"/>
    </source>
</evidence>
<evidence type="ECO:0000313" key="8">
    <source>
        <dbReference type="Proteomes" id="UP000189701"/>
    </source>
</evidence>
<dbReference type="PANTHER" id="PTHR33102">
    <property type="entry name" value="DVL19-RELATED-RELATED"/>
    <property type="match status" value="1"/>
</dbReference>
<keyword evidence="8" id="KW-1185">Reference proteome</keyword>
<evidence type="ECO:0000256" key="1">
    <source>
        <dbReference type="ARBA" id="ARBA00004162"/>
    </source>
</evidence>
<dbReference type="RefSeq" id="XP_009792517.1">
    <property type="nucleotide sequence ID" value="XM_009794215.1"/>
</dbReference>
<dbReference type="eggNOG" id="ENOG502S90F">
    <property type="taxonomic scope" value="Eukaryota"/>
</dbReference>
<accession>A0A1U7XKE0</accession>
<proteinExistence type="inferred from homology"/>
<keyword evidence="2" id="KW-0217">Developmental protein</keyword>
<comment type="similarity">
    <text evidence="7">Belongs to the DVL/RTFL small polypeptides family.</text>
</comment>
<dbReference type="Pfam" id="PF08137">
    <property type="entry name" value="DVL"/>
    <property type="match status" value="1"/>
</dbReference>
<dbReference type="STRING" id="4096.A0A1U7XKE0"/>
<keyword evidence="5" id="KW-1133">Transmembrane helix</keyword>
<dbReference type="GO" id="GO:0008285">
    <property type="term" value="P:negative regulation of cell population proliferation"/>
    <property type="evidence" value="ECO:0007669"/>
    <property type="project" value="InterPro"/>
</dbReference>
<sequence length="59" mass="7296">MKEREEEEEKRSCCVIQIHYSFREFGQRCCKLVKEQRARFYILKRCVTMLICWQESTDT</sequence>
<keyword evidence="4" id="KW-0812">Transmembrane</keyword>
<reference evidence="8" key="1">
    <citation type="journal article" date="2013" name="Genome Biol.">
        <title>Reference genomes and transcriptomes of Nicotiana sylvestris and Nicotiana tomentosiformis.</title>
        <authorList>
            <person name="Sierro N."/>
            <person name="Battey J.N."/>
            <person name="Ouadi S."/>
            <person name="Bovet L."/>
            <person name="Goepfert S."/>
            <person name="Bakaher N."/>
            <person name="Peitsch M.C."/>
            <person name="Ivanov N.V."/>
        </authorList>
    </citation>
    <scope>NUCLEOTIDE SEQUENCE [LARGE SCALE GENOMIC DNA]</scope>
</reference>
<evidence type="ECO:0000256" key="5">
    <source>
        <dbReference type="ARBA" id="ARBA00022989"/>
    </source>
</evidence>
<evidence type="ECO:0000256" key="7">
    <source>
        <dbReference type="ARBA" id="ARBA00024340"/>
    </source>
</evidence>
<dbReference type="InterPro" id="IPR051525">
    <property type="entry name" value="DVL_RTFL_regulatory"/>
</dbReference>
<reference evidence="9" key="2">
    <citation type="submission" date="2025-08" db="UniProtKB">
        <authorList>
            <consortium name="RefSeq"/>
        </authorList>
    </citation>
    <scope>IDENTIFICATION</scope>
    <source>
        <tissue evidence="9">Leaf</tissue>
    </source>
</reference>
<dbReference type="GO" id="GO:0048367">
    <property type="term" value="P:shoot system development"/>
    <property type="evidence" value="ECO:0007669"/>
    <property type="project" value="UniProtKB-ARBA"/>
</dbReference>
<dbReference type="InterPro" id="IPR012552">
    <property type="entry name" value="DVL"/>
</dbReference>
<protein>
    <submittedName>
        <fullName evidence="9">Uncharacterized protein LOC104239558</fullName>
    </submittedName>
</protein>
<comment type="subcellular location">
    <subcellularLocation>
        <location evidence="1">Cell membrane</location>
        <topology evidence="1">Single-pass membrane protein</topology>
    </subcellularLocation>
</comment>